<proteinExistence type="predicted"/>
<keyword evidence="2" id="KW-1185">Reference proteome</keyword>
<name>A0A4D5ZCU4_9CAUD</name>
<gene>
    <name evidence="1" type="ORF">BcepSaruman_228</name>
</gene>
<dbReference type="EMBL" id="MK552140">
    <property type="protein sequence ID" value="QBX06641.1"/>
    <property type="molecule type" value="Genomic_DNA"/>
</dbReference>
<protein>
    <submittedName>
        <fullName evidence="1">Uncharacterized protein</fullName>
    </submittedName>
</protein>
<evidence type="ECO:0000313" key="2">
    <source>
        <dbReference type="Proteomes" id="UP000296455"/>
    </source>
</evidence>
<organism evidence="1 2">
    <name type="scientific">Burkholderia phage BcepSaruman</name>
    <dbReference type="NCBI Taxonomy" id="2530032"/>
    <lineage>
        <taxon>Viruses</taxon>
        <taxon>Duplodnaviria</taxon>
        <taxon>Heunggongvirae</taxon>
        <taxon>Uroviricota</taxon>
        <taxon>Caudoviricetes</taxon>
        <taxon>Sarumanvirus</taxon>
        <taxon>Sarumanvirus bcepsaruman</taxon>
    </lineage>
</organism>
<evidence type="ECO:0000313" key="1">
    <source>
        <dbReference type="EMBL" id="QBX06641.1"/>
    </source>
</evidence>
<reference evidence="1 2" key="1">
    <citation type="submission" date="2019-02" db="EMBL/GenBank/DDBJ databases">
        <title>Complete genome sequence of Burkholderia cenocepacia phage BcepSaruman.</title>
        <authorList>
            <person name="Park K."/>
            <person name="Liu M."/>
            <person name="Gill J."/>
        </authorList>
    </citation>
    <scope>NUCLEOTIDE SEQUENCE [LARGE SCALE GENOMIC DNA]</scope>
</reference>
<sequence>MSVSENIDFLTPGSVWLREADGSVAKFLMLTNTSLKKKTQEQHPPQVIYVDAQGNFYNRRVEDFFKVYTFHSVDGDLERRLESLIQFNEADLEHVHDPEDDPVSEVADALINEVVDEVPGELSAPAFVEQFATDPSRSLNVYFGLIKKEDTRMPVLSAADLNDALVHYSQNPNQEYGVTEHRLMFSLGGPVTIESLTEAFHPSLEVSTYDWFDVHANEKSEAIVWESWIGVYPEYSIRGLYATVIVGVPDASATAAETTTMMETLEAASREGNPVPLEMWTAAAGVDSAALLAEVDPAVHTAGYAQAAPLTVPAETTEAELNVMQQAFIDATAHAQPEEVSIPAATMSQTEEIAMLVQSLGLTTDAASELAADAEVMAAIAAVQAKRREGTITLRNAEPVSDVTDVEATDIVVEPAFSPETAAEIGLNQQQQ</sequence>
<dbReference type="Proteomes" id="UP000296455">
    <property type="component" value="Segment"/>
</dbReference>
<accession>A0A4D5ZCU4</accession>